<feature type="transmembrane region" description="Helical" evidence="1">
    <location>
        <begin position="98"/>
        <end position="117"/>
    </location>
</feature>
<organism evidence="2 3">
    <name type="scientific">Actinoplanes octamycinicus</name>
    <dbReference type="NCBI Taxonomy" id="135948"/>
    <lineage>
        <taxon>Bacteria</taxon>
        <taxon>Bacillati</taxon>
        <taxon>Actinomycetota</taxon>
        <taxon>Actinomycetes</taxon>
        <taxon>Micromonosporales</taxon>
        <taxon>Micromonosporaceae</taxon>
        <taxon>Actinoplanes</taxon>
    </lineage>
</organism>
<keyword evidence="1" id="KW-0472">Membrane</keyword>
<proteinExistence type="predicted"/>
<name>A0A7W7H375_9ACTN</name>
<keyword evidence="1" id="KW-0812">Transmembrane</keyword>
<feature type="transmembrane region" description="Helical" evidence="1">
    <location>
        <begin position="29"/>
        <end position="51"/>
    </location>
</feature>
<feature type="transmembrane region" description="Helical" evidence="1">
    <location>
        <begin position="72"/>
        <end position="92"/>
    </location>
</feature>
<dbReference type="Proteomes" id="UP000546162">
    <property type="component" value="Unassembled WGS sequence"/>
</dbReference>
<keyword evidence="3" id="KW-1185">Reference proteome</keyword>
<protein>
    <submittedName>
        <fullName evidence="2">Lysylphosphatidylglycerol synthetase-like protein (DUF2156 family)</fullName>
    </submittedName>
</protein>
<reference evidence="2 3" key="1">
    <citation type="submission" date="2020-08" db="EMBL/GenBank/DDBJ databases">
        <title>Sequencing the genomes of 1000 actinobacteria strains.</title>
        <authorList>
            <person name="Klenk H.-P."/>
        </authorList>
    </citation>
    <scope>NUCLEOTIDE SEQUENCE [LARGE SCALE GENOMIC DNA]</scope>
    <source>
        <strain evidence="2 3">DSM 45809</strain>
    </source>
</reference>
<gene>
    <name evidence="2" type="ORF">BJY16_006598</name>
</gene>
<dbReference type="RefSeq" id="WP_185043446.1">
    <property type="nucleotide sequence ID" value="NZ_BAABFG010000005.1"/>
</dbReference>
<dbReference type="EMBL" id="JACHNB010000001">
    <property type="protein sequence ID" value="MBB4743139.1"/>
    <property type="molecule type" value="Genomic_DNA"/>
</dbReference>
<keyword evidence="1" id="KW-1133">Transmembrane helix</keyword>
<accession>A0A7W7H375</accession>
<evidence type="ECO:0000256" key="1">
    <source>
        <dbReference type="SAM" id="Phobius"/>
    </source>
</evidence>
<evidence type="ECO:0000313" key="3">
    <source>
        <dbReference type="Proteomes" id="UP000546162"/>
    </source>
</evidence>
<comment type="caution">
    <text evidence="2">The sequence shown here is derived from an EMBL/GenBank/DDBJ whole genome shotgun (WGS) entry which is preliminary data.</text>
</comment>
<dbReference type="AlphaFoldDB" id="A0A7W7H375"/>
<sequence length="130" mass="13546">MRRSLIGAGLLLFGYGVSGLLTDAPGDLLGVVVFGLVVLVLHDAVLLPLVLAGGELIRRTVPERCRTAVRSVAVSTLALTVIAVPLALGPGLRPYGKSLVLVVVVVTVTVLAGRKGIERLSAGHRRRRPG</sequence>
<evidence type="ECO:0000313" key="2">
    <source>
        <dbReference type="EMBL" id="MBB4743139.1"/>
    </source>
</evidence>